<dbReference type="Proteomes" id="UP000287188">
    <property type="component" value="Unassembled WGS sequence"/>
</dbReference>
<dbReference type="InterPro" id="IPR027417">
    <property type="entry name" value="P-loop_NTPase"/>
</dbReference>
<dbReference type="Pfam" id="PF13671">
    <property type="entry name" value="AAA_33"/>
    <property type="match status" value="1"/>
</dbReference>
<reference evidence="2" key="1">
    <citation type="submission" date="2018-12" db="EMBL/GenBank/DDBJ databases">
        <title>Tengunoibacter tsumagoiensis gen. nov., sp. nov., Dictyobacter kobayashii sp. nov., D. alpinus sp. nov., and D. joshuensis sp. nov. and description of Dictyobacteraceae fam. nov. within the order Ktedonobacterales isolated from Tengu-no-mugimeshi.</title>
        <authorList>
            <person name="Wang C.M."/>
            <person name="Zheng Y."/>
            <person name="Sakai Y."/>
            <person name="Toyoda A."/>
            <person name="Minakuchi Y."/>
            <person name="Abe K."/>
            <person name="Yokota A."/>
            <person name="Yabe S."/>
        </authorList>
    </citation>
    <scope>NUCLEOTIDE SEQUENCE [LARGE SCALE GENOMIC DNA]</scope>
    <source>
        <strain evidence="2">Uno11</strain>
    </source>
</reference>
<gene>
    <name evidence="1" type="ORF">KDK_43420</name>
</gene>
<comment type="caution">
    <text evidence="1">The sequence shown here is derived from an EMBL/GenBank/DDBJ whole genome shotgun (WGS) entry which is preliminary data.</text>
</comment>
<dbReference type="RefSeq" id="WP_126552209.1">
    <property type="nucleotide sequence ID" value="NZ_BIFS01000001.1"/>
</dbReference>
<sequence>MLDRIEFNERIRYGDVASEVAFLGMELDLAQRPDLAYTFLTQYITETGDSSLTRLLPFYSCYRACVRGKVNSFLLDDPEVNPVQGAKANLEASELFKLALGYTKCSSRPLLIMVGGVMGSGKSSIAHEIQEEHACRLLSTDNIRKQLAHLHPAQPQAEQFGAGIYNPAWTRQTYAALNERAQAYLRQGYSVILDGTFSRRTDRQKIAQEALQHGARIIFIECICPRELTLQRLAQRWQARIAGEPAALAPGALNTSDGRPELYDTQMAQWEAFDARQEPSIKHIVLPTTTTAHAAMSALQRKLQPILAKTPEGVNYTFKTDYSGNAAQLPPNM</sequence>
<name>A0A402AN81_9CHLR</name>
<dbReference type="SUPFAM" id="SSF52540">
    <property type="entry name" value="P-loop containing nucleoside triphosphate hydrolases"/>
    <property type="match status" value="1"/>
</dbReference>
<evidence type="ECO:0000313" key="2">
    <source>
        <dbReference type="Proteomes" id="UP000287188"/>
    </source>
</evidence>
<proteinExistence type="predicted"/>
<evidence type="ECO:0000313" key="1">
    <source>
        <dbReference type="EMBL" id="GCE20542.1"/>
    </source>
</evidence>
<protein>
    <submittedName>
        <fullName evidence="1">Uncharacterized protein</fullName>
    </submittedName>
</protein>
<dbReference type="Gene3D" id="3.40.50.300">
    <property type="entry name" value="P-loop containing nucleotide triphosphate hydrolases"/>
    <property type="match status" value="1"/>
</dbReference>
<dbReference type="EMBL" id="BIFS01000001">
    <property type="protein sequence ID" value="GCE20542.1"/>
    <property type="molecule type" value="Genomic_DNA"/>
</dbReference>
<keyword evidence="2" id="KW-1185">Reference proteome</keyword>
<dbReference type="OrthoDB" id="9810277at2"/>
<dbReference type="PANTHER" id="PTHR43883">
    <property type="entry name" value="SLR0207 PROTEIN"/>
    <property type="match status" value="1"/>
</dbReference>
<dbReference type="PANTHER" id="PTHR43883:SF1">
    <property type="entry name" value="GLUCONOKINASE"/>
    <property type="match status" value="1"/>
</dbReference>
<dbReference type="InterPro" id="IPR052732">
    <property type="entry name" value="Cell-binding_unc_protein"/>
</dbReference>
<accession>A0A402AN81</accession>
<organism evidence="1 2">
    <name type="scientific">Dictyobacter kobayashii</name>
    <dbReference type="NCBI Taxonomy" id="2014872"/>
    <lineage>
        <taxon>Bacteria</taxon>
        <taxon>Bacillati</taxon>
        <taxon>Chloroflexota</taxon>
        <taxon>Ktedonobacteria</taxon>
        <taxon>Ktedonobacterales</taxon>
        <taxon>Dictyobacteraceae</taxon>
        <taxon>Dictyobacter</taxon>
    </lineage>
</organism>
<dbReference type="AlphaFoldDB" id="A0A402AN81"/>